<dbReference type="Gene3D" id="3.40.710.10">
    <property type="entry name" value="DD-peptidase/beta-lactamase superfamily"/>
    <property type="match status" value="1"/>
</dbReference>
<organism evidence="5 6">
    <name type="scientific">Antrihabitans spumae</name>
    <dbReference type="NCBI Taxonomy" id="3373370"/>
    <lineage>
        <taxon>Bacteria</taxon>
        <taxon>Bacillati</taxon>
        <taxon>Actinomycetota</taxon>
        <taxon>Actinomycetes</taxon>
        <taxon>Mycobacteriales</taxon>
        <taxon>Nocardiaceae</taxon>
        <taxon>Antrihabitans</taxon>
    </lineage>
</organism>
<name>A0ABW7KPN8_9NOCA</name>
<dbReference type="Proteomes" id="UP001609176">
    <property type="component" value="Unassembled WGS sequence"/>
</dbReference>
<dbReference type="InterPro" id="IPR012338">
    <property type="entry name" value="Beta-lactam/transpept-like"/>
</dbReference>
<dbReference type="PANTHER" id="PTHR30023:SF0">
    <property type="entry name" value="PENICILLIN-SENSITIVE CARBOXYPEPTIDASE A"/>
    <property type="match status" value="1"/>
</dbReference>
<dbReference type="EC" id="3.4.16.4" evidence="5"/>
<comment type="caution">
    <text evidence="5">The sequence shown here is derived from an EMBL/GenBank/DDBJ whole genome shotgun (WGS) entry which is preliminary data.</text>
</comment>
<evidence type="ECO:0000313" key="5">
    <source>
        <dbReference type="EMBL" id="MFH5244000.1"/>
    </source>
</evidence>
<comment type="similarity">
    <text evidence="1">Belongs to the peptidase S13 family.</text>
</comment>
<dbReference type="Gene3D" id="3.50.80.20">
    <property type="entry name" value="D-Ala-D-Ala carboxypeptidase C, peptidase S13"/>
    <property type="match status" value="1"/>
</dbReference>
<sequence length="522" mass="54884">MLQTAPVNRCGTTRSASSGPPSRLLGATFLTGLLVLTACGSDDAATSGGLPADALEVVNSAPFAHGTWHWDAVELGSGNTVYAQNENELNFLGSTTKLFTAGTYLDEFGADSTLETPVYSVGTRNGATLQGDLVLVGSGDFILGSRGVLDGQLEYIDPDDHIYAYAIPTSQPVKADPLAGLDKLAKDVVAKGITSIEGDVLVDDRLWDPYQTKEGVLTSIMVNDNLLDIVVDPGANAGDPITMNTRPQTAFYEVVNEAKTSAAGSETTATATLGADNRVVVSGNVPIGSKQLDLTVFAPDPAAYARALFIEALRRAGVTVDTPLDKARGTLPSDSAYTDANKVTFLTSPPTSILTKLVLKISHNRGAETLLCLLAKKAGSTDCEDGLTTVIGKFAKANIEPGTVEIYDGEGSDPASATPAAMVRWLTWIHEQPWGAQLKEGLPDINRDGKILVKSGLSARPDIGPMQSMFVAAGQAGYLTTESGKELVVAFYALNGVYPKFTDGIDTFPLTAKVLTQIQQHG</sequence>
<dbReference type="SUPFAM" id="SSF56601">
    <property type="entry name" value="beta-lactamase/transpeptidase-like"/>
    <property type="match status" value="1"/>
</dbReference>
<dbReference type="GO" id="GO:0009002">
    <property type="term" value="F:serine-type D-Ala-D-Ala carboxypeptidase activity"/>
    <property type="evidence" value="ECO:0007669"/>
    <property type="project" value="UniProtKB-EC"/>
</dbReference>
<dbReference type="Proteomes" id="UP001609219">
    <property type="component" value="Unassembled WGS sequence"/>
</dbReference>
<protein>
    <submittedName>
        <fullName evidence="5">D-alanyl-D-alanine carboxypeptidase/D-alanyl-D-alanine-endopeptidase</fullName>
        <ecNumber evidence="5">3.4.16.4</ecNumber>
    </submittedName>
</protein>
<proteinExistence type="inferred from homology"/>
<dbReference type="NCBIfam" id="TIGR00666">
    <property type="entry name" value="PBP4"/>
    <property type="match status" value="1"/>
</dbReference>
<gene>
    <name evidence="5" type="primary">dacB</name>
    <name evidence="5" type="ORF">ACHIPV_19275</name>
    <name evidence="4" type="ORF">ACHIRB_18445</name>
</gene>
<dbReference type="InterPro" id="IPR000667">
    <property type="entry name" value="Peptidase_S13"/>
</dbReference>
<dbReference type="RefSeq" id="WP_395125415.1">
    <property type="nucleotide sequence ID" value="NZ_JBIMSN010000081.1"/>
</dbReference>
<keyword evidence="7" id="KW-1185">Reference proteome</keyword>
<dbReference type="EMBL" id="JBIMSP010000034">
    <property type="protein sequence ID" value="MFH5244000.1"/>
    <property type="molecule type" value="Genomic_DNA"/>
</dbReference>
<reference evidence="6 7" key="1">
    <citation type="submission" date="2024-10" db="EMBL/GenBank/DDBJ databases">
        <authorList>
            <person name="Riesco R."/>
        </authorList>
    </citation>
    <scope>NUCLEOTIDE SEQUENCE [LARGE SCALE GENOMIC DNA]</scope>
    <source>
        <strain evidence="5 6">NCIMB 15448</strain>
        <strain evidence="4 7">NCIMB 15450</strain>
    </source>
</reference>
<evidence type="ECO:0000256" key="3">
    <source>
        <dbReference type="SAM" id="MobiDB-lite"/>
    </source>
</evidence>
<evidence type="ECO:0000256" key="1">
    <source>
        <dbReference type="ARBA" id="ARBA00006096"/>
    </source>
</evidence>
<evidence type="ECO:0000256" key="2">
    <source>
        <dbReference type="ARBA" id="ARBA00022801"/>
    </source>
</evidence>
<evidence type="ECO:0000313" key="7">
    <source>
        <dbReference type="Proteomes" id="UP001609219"/>
    </source>
</evidence>
<keyword evidence="5" id="KW-0645">Protease</keyword>
<evidence type="ECO:0000313" key="4">
    <source>
        <dbReference type="EMBL" id="MFH5230531.1"/>
    </source>
</evidence>
<accession>A0ABW7KPN8</accession>
<evidence type="ECO:0000313" key="6">
    <source>
        <dbReference type="Proteomes" id="UP001609176"/>
    </source>
</evidence>
<keyword evidence="5" id="KW-0121">Carboxypeptidase</keyword>
<dbReference type="EMBL" id="JBIMSN010000081">
    <property type="protein sequence ID" value="MFH5230531.1"/>
    <property type="molecule type" value="Genomic_DNA"/>
</dbReference>
<feature type="region of interest" description="Disordered" evidence="3">
    <location>
        <begin position="1"/>
        <end position="20"/>
    </location>
</feature>
<dbReference type="Pfam" id="PF02113">
    <property type="entry name" value="Peptidase_S13"/>
    <property type="match status" value="1"/>
</dbReference>
<keyword evidence="2 5" id="KW-0378">Hydrolase</keyword>
<dbReference type="PANTHER" id="PTHR30023">
    <property type="entry name" value="D-ALANYL-D-ALANINE CARBOXYPEPTIDASE"/>
    <property type="match status" value="1"/>
</dbReference>